<dbReference type="GeneID" id="7842640"/>
<proteinExistence type="predicted"/>
<protein>
    <recommendedName>
        <fullName evidence="3">GNAT family acetyltransferase</fullName>
    </recommendedName>
</protein>
<dbReference type="Gene3D" id="3.40.630.30">
    <property type="match status" value="1"/>
</dbReference>
<dbReference type="RefSeq" id="XP_001016274.1">
    <property type="nucleotide sequence ID" value="XM_001016274.3"/>
</dbReference>
<evidence type="ECO:0008006" key="3">
    <source>
        <dbReference type="Google" id="ProtNLM"/>
    </source>
</evidence>
<dbReference type="HOGENOM" id="CLU_1139972_0_0_1"/>
<accession>I7M1B9</accession>
<dbReference type="KEGG" id="tet:TTHERM_00126940"/>
<organism evidence="1 2">
    <name type="scientific">Tetrahymena thermophila (strain SB210)</name>
    <dbReference type="NCBI Taxonomy" id="312017"/>
    <lineage>
        <taxon>Eukaryota</taxon>
        <taxon>Sar</taxon>
        <taxon>Alveolata</taxon>
        <taxon>Ciliophora</taxon>
        <taxon>Intramacronucleata</taxon>
        <taxon>Oligohymenophorea</taxon>
        <taxon>Hymenostomatida</taxon>
        <taxon>Tetrahymenina</taxon>
        <taxon>Tetrahymenidae</taxon>
        <taxon>Tetrahymena</taxon>
    </lineage>
</organism>
<keyword evidence="2" id="KW-1185">Reference proteome</keyword>
<dbReference type="EMBL" id="GG662699">
    <property type="protein sequence ID" value="EAR96029.1"/>
    <property type="molecule type" value="Genomic_DNA"/>
</dbReference>
<sequence>MRNTINLSQLAVGVVKKSMIQQAADVVGSQFYKKEPVLFRLNEDESKETFHKMMSRHYETSSAIYNRITNEIYGCTLACDLVADIEDQTQYPEKIDPICQLMDQIAPMYYEAIGLSQEEVKLNMIHYQLFTGVKPEMRGMRLAQKLLTHNTSLAKIMGFQHIRGDFSSHLSLNVGLKIGYKYLFDIKYAEIEVNAKPKRYWREVPQLFNEERLYVGNIFLDEFQLCLNRDENINGIQGQNLLLH</sequence>
<evidence type="ECO:0000313" key="2">
    <source>
        <dbReference type="Proteomes" id="UP000009168"/>
    </source>
</evidence>
<gene>
    <name evidence="1" type="ORF">TTHERM_00126940</name>
</gene>
<dbReference type="InParanoid" id="I7M1B9"/>
<name>I7M1B9_TETTS</name>
<evidence type="ECO:0000313" key="1">
    <source>
        <dbReference type="EMBL" id="EAR96029.1"/>
    </source>
</evidence>
<reference evidence="2" key="1">
    <citation type="journal article" date="2006" name="PLoS Biol.">
        <title>Macronuclear genome sequence of the ciliate Tetrahymena thermophila, a model eukaryote.</title>
        <authorList>
            <person name="Eisen J.A."/>
            <person name="Coyne R.S."/>
            <person name="Wu M."/>
            <person name="Wu D."/>
            <person name="Thiagarajan M."/>
            <person name="Wortman J.R."/>
            <person name="Badger J.H."/>
            <person name="Ren Q."/>
            <person name="Amedeo P."/>
            <person name="Jones K.M."/>
            <person name="Tallon L.J."/>
            <person name="Delcher A.L."/>
            <person name="Salzberg S.L."/>
            <person name="Silva J.C."/>
            <person name="Haas B.J."/>
            <person name="Majoros W.H."/>
            <person name="Farzad M."/>
            <person name="Carlton J.M."/>
            <person name="Smith R.K. Jr."/>
            <person name="Garg J."/>
            <person name="Pearlman R.E."/>
            <person name="Karrer K.M."/>
            <person name="Sun L."/>
            <person name="Manning G."/>
            <person name="Elde N.C."/>
            <person name="Turkewitz A.P."/>
            <person name="Asai D.J."/>
            <person name="Wilkes D.E."/>
            <person name="Wang Y."/>
            <person name="Cai H."/>
            <person name="Collins K."/>
            <person name="Stewart B.A."/>
            <person name="Lee S.R."/>
            <person name="Wilamowska K."/>
            <person name="Weinberg Z."/>
            <person name="Ruzzo W.L."/>
            <person name="Wloga D."/>
            <person name="Gaertig J."/>
            <person name="Frankel J."/>
            <person name="Tsao C.-C."/>
            <person name="Gorovsky M.A."/>
            <person name="Keeling P.J."/>
            <person name="Waller R.F."/>
            <person name="Patron N.J."/>
            <person name="Cherry J.M."/>
            <person name="Stover N.A."/>
            <person name="Krieger C.J."/>
            <person name="del Toro C."/>
            <person name="Ryder H.F."/>
            <person name="Williamson S.C."/>
            <person name="Barbeau R.A."/>
            <person name="Hamilton E.P."/>
            <person name="Orias E."/>
        </authorList>
    </citation>
    <scope>NUCLEOTIDE SEQUENCE [LARGE SCALE GENOMIC DNA]</scope>
    <source>
        <strain evidence="2">SB210</strain>
    </source>
</reference>
<dbReference type="AlphaFoldDB" id="I7M1B9"/>
<dbReference type="Proteomes" id="UP000009168">
    <property type="component" value="Unassembled WGS sequence"/>
</dbReference>